<evidence type="ECO:0000259" key="8">
    <source>
        <dbReference type="PROSITE" id="PS50893"/>
    </source>
</evidence>
<dbReference type="InterPro" id="IPR003593">
    <property type="entry name" value="AAA+_ATPase"/>
</dbReference>
<keyword evidence="4 10" id="KW-0067">ATP-binding</keyword>
<dbReference type="Gene3D" id="1.20.1560.10">
    <property type="entry name" value="ABC transporter type 1, transmembrane domain"/>
    <property type="match status" value="1"/>
</dbReference>
<dbReference type="RefSeq" id="WP_274150387.1">
    <property type="nucleotide sequence ID" value="NZ_CP117811.1"/>
</dbReference>
<keyword evidence="2 7" id="KW-0812">Transmembrane</keyword>
<proteinExistence type="predicted"/>
<dbReference type="InterPro" id="IPR003439">
    <property type="entry name" value="ABC_transporter-like_ATP-bd"/>
</dbReference>
<dbReference type="PROSITE" id="PS50929">
    <property type="entry name" value="ABC_TM1F"/>
    <property type="match status" value="1"/>
</dbReference>
<accession>A0ABY7VSN1</accession>
<dbReference type="InterPro" id="IPR039421">
    <property type="entry name" value="Type_1_exporter"/>
</dbReference>
<feature type="domain" description="ABC transmembrane type-1" evidence="9">
    <location>
        <begin position="23"/>
        <end position="311"/>
    </location>
</feature>
<feature type="transmembrane region" description="Helical" evidence="7">
    <location>
        <begin position="21"/>
        <end position="48"/>
    </location>
</feature>
<name>A0ABY7VSN1_9BACT</name>
<dbReference type="Pfam" id="PF00664">
    <property type="entry name" value="ABC_membrane"/>
    <property type="match status" value="1"/>
</dbReference>
<keyword evidence="11" id="KW-1185">Reference proteome</keyword>
<keyword evidence="3" id="KW-0547">Nucleotide-binding</keyword>
<dbReference type="Proteomes" id="UP001214250">
    <property type="component" value="Chromosome 1"/>
</dbReference>
<reference evidence="10 11" key="1">
    <citation type="submission" date="2023-02" db="EMBL/GenBank/DDBJ databases">
        <title>Genome sequence of Lentisphaera profundi SAORIC-696.</title>
        <authorList>
            <person name="Kim e."/>
            <person name="Cho J.-C."/>
            <person name="Choi A."/>
            <person name="Kang I."/>
        </authorList>
    </citation>
    <scope>NUCLEOTIDE SEQUENCE [LARGE SCALE GENOMIC DNA]</scope>
    <source>
        <strain evidence="10 11">SAORIC-696</strain>
    </source>
</reference>
<feature type="transmembrane region" description="Helical" evidence="7">
    <location>
        <begin position="142"/>
        <end position="160"/>
    </location>
</feature>
<evidence type="ECO:0000313" key="11">
    <source>
        <dbReference type="Proteomes" id="UP001214250"/>
    </source>
</evidence>
<evidence type="ECO:0000313" key="10">
    <source>
        <dbReference type="EMBL" id="WDE96314.1"/>
    </source>
</evidence>
<organism evidence="10 11">
    <name type="scientific">Lentisphaera profundi</name>
    <dbReference type="NCBI Taxonomy" id="1658616"/>
    <lineage>
        <taxon>Bacteria</taxon>
        <taxon>Pseudomonadati</taxon>
        <taxon>Lentisphaerota</taxon>
        <taxon>Lentisphaeria</taxon>
        <taxon>Lentisphaerales</taxon>
        <taxon>Lentisphaeraceae</taxon>
        <taxon>Lentisphaera</taxon>
    </lineage>
</organism>
<evidence type="ECO:0000256" key="7">
    <source>
        <dbReference type="SAM" id="Phobius"/>
    </source>
</evidence>
<keyword evidence="6 7" id="KW-0472">Membrane</keyword>
<comment type="subcellular location">
    <subcellularLocation>
        <location evidence="1">Cell membrane</location>
        <topology evidence="1">Multi-pass membrane protein</topology>
    </subcellularLocation>
</comment>
<evidence type="ECO:0000256" key="6">
    <source>
        <dbReference type="ARBA" id="ARBA00023136"/>
    </source>
</evidence>
<keyword evidence="5 7" id="KW-1133">Transmembrane helix</keyword>
<evidence type="ECO:0000256" key="2">
    <source>
        <dbReference type="ARBA" id="ARBA00022692"/>
    </source>
</evidence>
<dbReference type="PROSITE" id="PS00211">
    <property type="entry name" value="ABC_TRANSPORTER_1"/>
    <property type="match status" value="1"/>
</dbReference>
<feature type="domain" description="ABC transporter" evidence="8">
    <location>
        <begin position="355"/>
        <end position="598"/>
    </location>
</feature>
<evidence type="ECO:0000259" key="9">
    <source>
        <dbReference type="PROSITE" id="PS50929"/>
    </source>
</evidence>
<protein>
    <submittedName>
        <fullName evidence="10">ABC transporter ATP-binding protein</fullName>
    </submittedName>
</protein>
<dbReference type="InterPro" id="IPR027417">
    <property type="entry name" value="P-loop_NTPase"/>
</dbReference>
<dbReference type="GO" id="GO:0005524">
    <property type="term" value="F:ATP binding"/>
    <property type="evidence" value="ECO:0007669"/>
    <property type="project" value="UniProtKB-KW"/>
</dbReference>
<dbReference type="InterPro" id="IPR011527">
    <property type="entry name" value="ABC1_TM_dom"/>
</dbReference>
<evidence type="ECO:0000256" key="1">
    <source>
        <dbReference type="ARBA" id="ARBA00004651"/>
    </source>
</evidence>
<dbReference type="PANTHER" id="PTHR43394:SF1">
    <property type="entry name" value="ATP-BINDING CASSETTE SUB-FAMILY B MEMBER 10, MITOCHONDRIAL"/>
    <property type="match status" value="1"/>
</dbReference>
<evidence type="ECO:0000256" key="3">
    <source>
        <dbReference type="ARBA" id="ARBA00022741"/>
    </source>
</evidence>
<evidence type="ECO:0000256" key="4">
    <source>
        <dbReference type="ARBA" id="ARBA00022840"/>
    </source>
</evidence>
<dbReference type="SUPFAM" id="SSF90123">
    <property type="entry name" value="ABC transporter transmembrane region"/>
    <property type="match status" value="1"/>
</dbReference>
<dbReference type="Pfam" id="PF00005">
    <property type="entry name" value="ABC_tran"/>
    <property type="match status" value="1"/>
</dbReference>
<dbReference type="InterPro" id="IPR036640">
    <property type="entry name" value="ABC1_TM_sf"/>
</dbReference>
<gene>
    <name evidence="10" type="ORF">PQO03_11400</name>
</gene>
<dbReference type="InterPro" id="IPR017871">
    <property type="entry name" value="ABC_transporter-like_CS"/>
</dbReference>
<dbReference type="SMART" id="SM00382">
    <property type="entry name" value="AAA"/>
    <property type="match status" value="1"/>
</dbReference>
<feature type="transmembrane region" description="Helical" evidence="7">
    <location>
        <begin position="68"/>
        <end position="92"/>
    </location>
</feature>
<dbReference type="PANTHER" id="PTHR43394">
    <property type="entry name" value="ATP-DEPENDENT PERMEASE MDL1, MITOCHONDRIAL"/>
    <property type="match status" value="1"/>
</dbReference>
<dbReference type="EMBL" id="CP117811">
    <property type="protein sequence ID" value="WDE96314.1"/>
    <property type="molecule type" value="Genomic_DNA"/>
</dbReference>
<dbReference type="SUPFAM" id="SSF52540">
    <property type="entry name" value="P-loop containing nucleoside triphosphate hydrolases"/>
    <property type="match status" value="1"/>
</dbReference>
<dbReference type="Gene3D" id="3.40.50.300">
    <property type="entry name" value="P-loop containing nucleotide triphosphate hydrolases"/>
    <property type="match status" value="1"/>
</dbReference>
<dbReference type="PROSITE" id="PS50893">
    <property type="entry name" value="ABC_TRANSPORTER_2"/>
    <property type="match status" value="1"/>
</dbReference>
<sequence length="613" mass="68838">MNNYPHVRRFLKEYPPKKLKIYFWGILCLIITIVIHSSIPLIIGRLISVLEDQAFPLDNAIKQELSPIAGYLLIAALGLIVFRTLSRVLIFIPGRQIESEVRESMYDSLLRLPQNSGWSSGDLISTGTNDVTSVRVMISMGVLHTVNSFGMIAFCLYHMLNISIRLSMYSLIPLILVVPVTKMISKKMMATGRKNQKLLGNLTEAIREHFRAHALMAVFPVYNSIIKRVDDANEDYANTAEKFMTLRVIIMIMIHMVTGIGIYVLLRYGMIKNGAIDDGTSLSTIVAFMLYLLMIQPPLRALGFLLPLLQRGEISLERLYKVQDAADVASATEEARPIKTDQDLIRHTDSNAPLIQLNNIDFCYRSQNENKHAFQLKIDSLTIESGKKYGFFGTTGSGKTSLINIISGLIEVERNTLKIHGVDRCDIQQKLITELFSQVTQECRHFGKTIRENIAMVEENSPKQGIRLSFEDALAVSCLSPDLDKLSQGLNTLLGEHGINLSGGQKQRLSILRSLVRKSEVIVMDDFISAVDHATEVKIIKKLYKATQNRTMLLISHRISALKACDKIFIMDKGRIIDSGSHEELLVSNENYGTISEYQEKSDILATMESAQP</sequence>
<evidence type="ECO:0000256" key="5">
    <source>
        <dbReference type="ARBA" id="ARBA00022989"/>
    </source>
</evidence>
<feature type="transmembrane region" description="Helical" evidence="7">
    <location>
        <begin position="248"/>
        <end position="266"/>
    </location>
</feature>